<reference evidence="8" key="2">
    <citation type="submission" date="2018-05" db="EMBL/GenBank/DDBJ databases">
        <title>Genome Sequencing of selected type strains of the family Eggerthellaceae.</title>
        <authorList>
            <person name="Danylec N."/>
            <person name="Stoll D.A."/>
            <person name="Doetsch A."/>
            <person name="Huch M."/>
        </authorList>
    </citation>
    <scope>NUCLEOTIDE SEQUENCE [LARGE SCALE GENOMIC DNA]</scope>
    <source>
        <strain evidence="8">DSM 16107</strain>
    </source>
</reference>
<keyword evidence="3" id="KW-0732">Signal</keyword>
<name>A0A3N0J224_9ACTN</name>
<feature type="domain" description="Proteinase inhibitor I42 chagasin" evidence="4">
    <location>
        <begin position="45"/>
        <end position="127"/>
    </location>
</feature>
<evidence type="ECO:0000313" key="6">
    <source>
        <dbReference type="EMBL" id="RNM43244.1"/>
    </source>
</evidence>
<dbReference type="Gene3D" id="2.60.40.2020">
    <property type="match status" value="1"/>
</dbReference>
<protein>
    <submittedName>
        <fullName evidence="6">Chagasin</fullName>
    </submittedName>
</protein>
<evidence type="ECO:0000256" key="1">
    <source>
        <dbReference type="ARBA" id="ARBA00022690"/>
    </source>
</evidence>
<dbReference type="AlphaFoldDB" id="A0A3N0J224"/>
<dbReference type="InterPro" id="IPR036331">
    <property type="entry name" value="Chagasin-like_sf"/>
</dbReference>
<evidence type="ECO:0000259" key="4">
    <source>
        <dbReference type="Pfam" id="PF09394"/>
    </source>
</evidence>
<dbReference type="EMBL" id="QICC01000002">
    <property type="protein sequence ID" value="RNM43244.1"/>
    <property type="molecule type" value="Genomic_DNA"/>
</dbReference>
<feature type="chain" id="PRO_5038510280" evidence="3">
    <location>
        <begin position="22"/>
        <end position="141"/>
    </location>
</feature>
<dbReference type="InterPro" id="IPR052781">
    <property type="entry name" value="Cys_protease_inhibitor_I42"/>
</dbReference>
<accession>A0A3N0J224</accession>
<keyword evidence="7" id="KW-1185">Reference proteome</keyword>
<dbReference type="RefSeq" id="WP_114545108.1">
    <property type="nucleotide sequence ID" value="NZ_PPTT01000003.1"/>
</dbReference>
<dbReference type="EMBL" id="PPTT01000003">
    <property type="protein sequence ID" value="RDB71078.1"/>
    <property type="molecule type" value="Genomic_DNA"/>
</dbReference>
<evidence type="ECO:0000313" key="5">
    <source>
        <dbReference type="EMBL" id="RDB71078.1"/>
    </source>
</evidence>
<dbReference type="SUPFAM" id="SSF141066">
    <property type="entry name" value="ICP-like"/>
    <property type="match status" value="1"/>
</dbReference>
<dbReference type="Pfam" id="PF09394">
    <property type="entry name" value="Inhibitor_I42"/>
    <property type="match status" value="1"/>
</dbReference>
<dbReference type="Proteomes" id="UP000253817">
    <property type="component" value="Unassembled WGS sequence"/>
</dbReference>
<dbReference type="GO" id="GO:0004869">
    <property type="term" value="F:cysteine-type endopeptidase inhibitor activity"/>
    <property type="evidence" value="ECO:0007669"/>
    <property type="project" value="UniProtKB-KW"/>
</dbReference>
<dbReference type="PANTHER" id="PTHR36530">
    <property type="entry name" value="INHIBITOR OF CYSTEINE PEPTIDASE"/>
    <property type="match status" value="1"/>
</dbReference>
<proteinExistence type="predicted"/>
<evidence type="ECO:0000313" key="8">
    <source>
        <dbReference type="Proteomes" id="UP000270112"/>
    </source>
</evidence>
<sequence length="141" mass="14731">MKKPMKLVLLGACMAAFVACAVGCTAAQSTAVEVTDGRAQFSQGELEVQLDANPTTGYEWTCAIEGDAVTAEGDNYVASGDGNEPKAGEGGVQIFAFKASGSGEATLTFTYARSWESTDSDKAITLKATVENGEFKQVEEL</sequence>
<evidence type="ECO:0000256" key="3">
    <source>
        <dbReference type="SAM" id="SignalP"/>
    </source>
</evidence>
<comment type="caution">
    <text evidence="6">The sequence shown here is derived from an EMBL/GenBank/DDBJ whole genome shotgun (WGS) entry which is preliminary data.</text>
</comment>
<organism evidence="6 8">
    <name type="scientific">Eggerthella sinensis</name>
    <dbReference type="NCBI Taxonomy" id="242230"/>
    <lineage>
        <taxon>Bacteria</taxon>
        <taxon>Bacillati</taxon>
        <taxon>Actinomycetota</taxon>
        <taxon>Coriobacteriia</taxon>
        <taxon>Eggerthellales</taxon>
        <taxon>Eggerthellaceae</taxon>
        <taxon>Eggerthella</taxon>
    </lineage>
</organism>
<dbReference type="PROSITE" id="PS51257">
    <property type="entry name" value="PROKAR_LIPOPROTEIN"/>
    <property type="match status" value="1"/>
</dbReference>
<dbReference type="InterPro" id="IPR018990">
    <property type="entry name" value="Prot_inh_I42_chagasin"/>
</dbReference>
<evidence type="ECO:0000313" key="7">
    <source>
        <dbReference type="Proteomes" id="UP000253817"/>
    </source>
</evidence>
<feature type="signal peptide" evidence="3">
    <location>
        <begin position="1"/>
        <end position="21"/>
    </location>
</feature>
<reference evidence="5 7" key="1">
    <citation type="journal article" date="2018" name="Elife">
        <title>Discovery and characterization of a prevalent human gut bacterial enzyme sufficient for the inactivation of a family of plant toxins.</title>
        <authorList>
            <person name="Koppel N."/>
            <person name="Bisanz J.E."/>
            <person name="Pandelia M.E."/>
            <person name="Turnbaugh P.J."/>
            <person name="Balskus E.P."/>
        </authorList>
    </citation>
    <scope>NUCLEOTIDE SEQUENCE [LARGE SCALE GENOMIC DNA]</scope>
    <source>
        <strain evidence="5 7">DSM 16107</strain>
    </source>
</reference>
<evidence type="ECO:0000256" key="2">
    <source>
        <dbReference type="ARBA" id="ARBA00022704"/>
    </source>
</evidence>
<dbReference type="OrthoDB" id="5637at2"/>
<reference evidence="6" key="3">
    <citation type="journal article" date="2019" name="Microbiol. Resour. Announc.">
        <title>Draft Genome Sequences of Type Strains of Gordonibacter faecihominis, Paraeggerthella hongkongensis, Parvibacter caecicola,Slackia equolifaciens, Slackia faecicanis, and Slackia isoflavoniconvertens.</title>
        <authorList>
            <person name="Danylec N."/>
            <person name="Stoll D.A."/>
            <person name="Dotsch A."/>
            <person name="Huch M."/>
        </authorList>
    </citation>
    <scope>NUCLEOTIDE SEQUENCE</scope>
    <source>
        <strain evidence="6">DSM 16107</strain>
    </source>
</reference>
<dbReference type="Proteomes" id="UP000270112">
    <property type="component" value="Unassembled WGS sequence"/>
</dbReference>
<keyword evidence="2" id="KW-0789">Thiol protease inhibitor</keyword>
<dbReference type="PANTHER" id="PTHR36530:SF1">
    <property type="entry name" value="AMOEBIASIN-1"/>
    <property type="match status" value="1"/>
</dbReference>
<gene>
    <name evidence="5" type="ORF">C1876_02250</name>
    <name evidence="6" type="ORF">DMP09_00865</name>
</gene>
<keyword evidence="1" id="KW-0646">Protease inhibitor</keyword>